<name>A0AAU9UKE3_EUPED</name>
<evidence type="ECO:0000313" key="2">
    <source>
        <dbReference type="EMBL" id="CAH2097280.1"/>
    </source>
</evidence>
<evidence type="ECO:0008006" key="4">
    <source>
        <dbReference type="Google" id="ProtNLM"/>
    </source>
</evidence>
<dbReference type="Proteomes" id="UP001153954">
    <property type="component" value="Unassembled WGS sequence"/>
</dbReference>
<keyword evidence="1" id="KW-0732">Signal</keyword>
<protein>
    <recommendedName>
        <fullName evidence="4">Secreted protein</fullName>
    </recommendedName>
</protein>
<evidence type="ECO:0000313" key="3">
    <source>
        <dbReference type="Proteomes" id="UP001153954"/>
    </source>
</evidence>
<feature type="signal peptide" evidence="1">
    <location>
        <begin position="1"/>
        <end position="18"/>
    </location>
</feature>
<keyword evidence="3" id="KW-1185">Reference proteome</keyword>
<feature type="chain" id="PRO_5043885810" description="Secreted protein" evidence="1">
    <location>
        <begin position="19"/>
        <end position="108"/>
    </location>
</feature>
<proteinExistence type="predicted"/>
<accession>A0AAU9UKE3</accession>
<dbReference type="AlphaFoldDB" id="A0AAU9UKE3"/>
<evidence type="ECO:0000256" key="1">
    <source>
        <dbReference type="SAM" id="SignalP"/>
    </source>
</evidence>
<gene>
    <name evidence="2" type="ORF">EEDITHA_LOCUS12524</name>
</gene>
<reference evidence="2" key="1">
    <citation type="submission" date="2022-03" db="EMBL/GenBank/DDBJ databases">
        <authorList>
            <person name="Tunstrom K."/>
        </authorList>
    </citation>
    <scope>NUCLEOTIDE SEQUENCE</scope>
</reference>
<dbReference type="EMBL" id="CAKOGL010000017">
    <property type="protein sequence ID" value="CAH2097280.1"/>
    <property type="molecule type" value="Genomic_DNA"/>
</dbReference>
<organism evidence="2 3">
    <name type="scientific">Euphydryas editha</name>
    <name type="common">Edith's checkerspot</name>
    <dbReference type="NCBI Taxonomy" id="104508"/>
    <lineage>
        <taxon>Eukaryota</taxon>
        <taxon>Metazoa</taxon>
        <taxon>Ecdysozoa</taxon>
        <taxon>Arthropoda</taxon>
        <taxon>Hexapoda</taxon>
        <taxon>Insecta</taxon>
        <taxon>Pterygota</taxon>
        <taxon>Neoptera</taxon>
        <taxon>Endopterygota</taxon>
        <taxon>Lepidoptera</taxon>
        <taxon>Glossata</taxon>
        <taxon>Ditrysia</taxon>
        <taxon>Papilionoidea</taxon>
        <taxon>Nymphalidae</taxon>
        <taxon>Nymphalinae</taxon>
        <taxon>Euphydryas</taxon>
    </lineage>
</organism>
<comment type="caution">
    <text evidence="2">The sequence shown here is derived from an EMBL/GenBank/DDBJ whole genome shotgun (WGS) entry which is preliminary data.</text>
</comment>
<sequence>MLVLKIIYSLLAIYFVNYERGFTCGQQFGFSPPRHFKYIKMDLLHRNSFNTTDCIREWLNCWEVVKADVICSRSKVYESVCGPMRFDCHEHHGWVEREYALLIHHLHS</sequence>